<sequence length="84" mass="9764">MAANQKRLISAEGIQLRTNRSIQMEGTFGVLKGDFQFKRFNHHRKDNVHKILYILAMGFNLAKLHNRIQSGRINKILFEIKEVA</sequence>
<feature type="domain" description="Transposase DDE" evidence="1">
    <location>
        <begin position="3"/>
        <end position="65"/>
    </location>
</feature>
<dbReference type="InterPro" id="IPR025668">
    <property type="entry name" value="Tnp_DDE_dom"/>
</dbReference>
<keyword evidence="3" id="KW-1185">Reference proteome</keyword>
<proteinExistence type="predicted"/>
<dbReference type="EMBL" id="AP022321">
    <property type="protein sequence ID" value="BBU33567.1"/>
    <property type="molecule type" value="Genomic_DNA"/>
</dbReference>
<organism evidence="2 3">
    <name type="scientific">Veillonella nakazawae</name>
    <dbReference type="NCBI Taxonomy" id="2682456"/>
    <lineage>
        <taxon>Bacteria</taxon>
        <taxon>Bacillati</taxon>
        <taxon>Bacillota</taxon>
        <taxon>Negativicutes</taxon>
        <taxon>Veillonellales</taxon>
        <taxon>Veillonellaceae</taxon>
        <taxon>Veillonella</taxon>
    </lineage>
</organism>
<accession>A0ABM7H991</accession>
<dbReference type="Proteomes" id="UP000509249">
    <property type="component" value="Chromosome"/>
</dbReference>
<dbReference type="Pfam" id="PF13751">
    <property type="entry name" value="DDE_Tnp_1_6"/>
    <property type="match status" value="1"/>
</dbReference>
<name>A0ABM7H991_9FIRM</name>
<evidence type="ECO:0000313" key="3">
    <source>
        <dbReference type="Proteomes" id="UP000509249"/>
    </source>
</evidence>
<protein>
    <recommendedName>
        <fullName evidence="1">Transposase DDE domain-containing protein</fullName>
    </recommendedName>
</protein>
<evidence type="ECO:0000259" key="1">
    <source>
        <dbReference type="Pfam" id="PF13751"/>
    </source>
</evidence>
<reference evidence="2 3" key="1">
    <citation type="journal article" date="2020" name="Int. J. Syst. Evol. Microbiol.">
        <title>Veillonella nakazawae sp. nov., an anaerobic gram-negative coccus isolated from the oral cavity of Japanese children.</title>
        <authorList>
            <person name="Mashima I."/>
            <person name="Theodorea C.F."/>
            <person name="Djais A.A."/>
            <person name="Kunihiro T."/>
            <person name="Kawamura Y."/>
            <person name="Otomo M."/>
            <person name="Saitoh M."/>
            <person name="Tamai R."/>
            <person name="Kiyoura Y."/>
        </authorList>
    </citation>
    <scope>NUCLEOTIDE SEQUENCE [LARGE SCALE GENOMIC DNA]</scope>
    <source>
        <strain evidence="2 3">T1-7</strain>
    </source>
</reference>
<evidence type="ECO:0000313" key="2">
    <source>
        <dbReference type="EMBL" id="BBU33567.1"/>
    </source>
</evidence>
<gene>
    <name evidence="2" type="ORF">VEIT17_00130</name>
</gene>